<keyword evidence="3" id="KW-1185">Reference proteome</keyword>
<dbReference type="EMBL" id="CAJNOC010000892">
    <property type="protein sequence ID" value="CAF0814195.1"/>
    <property type="molecule type" value="Genomic_DNA"/>
</dbReference>
<feature type="chain" id="PRO_5032991086" evidence="1">
    <location>
        <begin position="17"/>
        <end position="297"/>
    </location>
</feature>
<organism evidence="2 3">
    <name type="scientific">Brachionus calyciflorus</name>
    <dbReference type="NCBI Taxonomy" id="104777"/>
    <lineage>
        <taxon>Eukaryota</taxon>
        <taxon>Metazoa</taxon>
        <taxon>Spiralia</taxon>
        <taxon>Gnathifera</taxon>
        <taxon>Rotifera</taxon>
        <taxon>Eurotatoria</taxon>
        <taxon>Monogononta</taxon>
        <taxon>Pseudotrocha</taxon>
        <taxon>Ploima</taxon>
        <taxon>Brachionidae</taxon>
        <taxon>Brachionus</taxon>
    </lineage>
</organism>
<feature type="signal peptide" evidence="1">
    <location>
        <begin position="1"/>
        <end position="16"/>
    </location>
</feature>
<dbReference type="SUPFAM" id="SSF49899">
    <property type="entry name" value="Concanavalin A-like lectins/glucanases"/>
    <property type="match status" value="1"/>
</dbReference>
<reference evidence="2" key="1">
    <citation type="submission" date="2021-02" db="EMBL/GenBank/DDBJ databases">
        <authorList>
            <person name="Nowell W R."/>
        </authorList>
    </citation>
    <scope>NUCLEOTIDE SEQUENCE</scope>
    <source>
        <strain evidence="2">Ploen Becks lab</strain>
    </source>
</reference>
<dbReference type="Pfam" id="PF13385">
    <property type="entry name" value="Laminin_G_3"/>
    <property type="match status" value="1"/>
</dbReference>
<proteinExistence type="predicted"/>
<dbReference type="AlphaFoldDB" id="A0A813TTJ9"/>
<sequence>MNKLFFLSFLYCNAYGFENLTNKFIQVDEHGNKTNAKLKRINCLRKCLRLTNCMYVAFEFRDCSFFSSFESFKFFSPNEIDLYRKVESKRPNLVYYWVVQNAKIKEIMNKNDLYTPSNMFYTSDRFGKSNSSFHLDNGYVILPPIDKLDIAFTILAWVKLHSYKDNQRLLDFGNGERSDNIIISLSGLQTSLYFYIYHGSTKYSINSNLILPLFNWHHLGFVVTGGSSYIYLNGSLLLHKNHNVSNIIRKINRTKSYIGKSNWASNPNVDSEFDDIKIYNGVLTQYEIKDEYLSNFL</sequence>
<protein>
    <submittedName>
        <fullName evidence="2">Uncharacterized protein</fullName>
    </submittedName>
</protein>
<dbReference type="Proteomes" id="UP000663879">
    <property type="component" value="Unassembled WGS sequence"/>
</dbReference>
<accession>A0A813TTJ9</accession>
<evidence type="ECO:0000256" key="1">
    <source>
        <dbReference type="SAM" id="SignalP"/>
    </source>
</evidence>
<dbReference type="Gene3D" id="2.60.120.200">
    <property type="match status" value="1"/>
</dbReference>
<name>A0A813TTJ9_9BILA</name>
<comment type="caution">
    <text evidence="2">The sequence shown here is derived from an EMBL/GenBank/DDBJ whole genome shotgun (WGS) entry which is preliminary data.</text>
</comment>
<dbReference type="InterPro" id="IPR013320">
    <property type="entry name" value="ConA-like_dom_sf"/>
</dbReference>
<evidence type="ECO:0000313" key="2">
    <source>
        <dbReference type="EMBL" id="CAF0814195.1"/>
    </source>
</evidence>
<keyword evidence="1" id="KW-0732">Signal</keyword>
<evidence type="ECO:0000313" key="3">
    <source>
        <dbReference type="Proteomes" id="UP000663879"/>
    </source>
</evidence>
<gene>
    <name evidence="2" type="ORF">OXX778_LOCUS7130</name>
</gene>